<dbReference type="EMBL" id="SDPP02000005">
    <property type="protein sequence ID" value="KAA1373637.1"/>
    <property type="molecule type" value="Genomic_DNA"/>
</dbReference>
<dbReference type="OrthoDB" id="5242221at2"/>
<sequence>MSIRLASLDDAPAIASLLTANRDFLAPWEPLRDESWFTADGQRAAIAAVLAHHEAGTSAPYVVLDDDDAVVGRMTLSGIVRGALQSASLGYWVAEHANGRGLATAAVRDIVRSAFDDLGLHRVQADTLLHNVASQRVLGRVGFIQYGVAPSYLRIAGRWQDCAMWQLLADE</sequence>
<dbReference type="Gene3D" id="3.40.630.30">
    <property type="match status" value="1"/>
</dbReference>
<dbReference type="RefSeq" id="WP_129185102.1">
    <property type="nucleotide sequence ID" value="NZ_JAGIOG010000001.1"/>
</dbReference>
<feature type="domain" description="N-acetyltransferase" evidence="4">
    <location>
        <begin position="1"/>
        <end position="169"/>
    </location>
</feature>
<dbReference type="InterPro" id="IPR051531">
    <property type="entry name" value="N-acetyltransferase"/>
</dbReference>
<dbReference type="Pfam" id="PF13302">
    <property type="entry name" value="Acetyltransf_3"/>
    <property type="match status" value="1"/>
</dbReference>
<protein>
    <submittedName>
        <fullName evidence="5">GNAT family N-acetyltransferase</fullName>
    </submittedName>
</protein>
<evidence type="ECO:0000313" key="6">
    <source>
        <dbReference type="Proteomes" id="UP001515100"/>
    </source>
</evidence>
<name>A0A641AKF3_9ACTN</name>
<evidence type="ECO:0000256" key="2">
    <source>
        <dbReference type="ARBA" id="ARBA00023315"/>
    </source>
</evidence>
<dbReference type="GO" id="GO:0008999">
    <property type="term" value="F:protein-N-terminal-alanine acetyltransferase activity"/>
    <property type="evidence" value="ECO:0007669"/>
    <property type="project" value="TreeGrafter"/>
</dbReference>
<evidence type="ECO:0000259" key="4">
    <source>
        <dbReference type="PROSITE" id="PS51186"/>
    </source>
</evidence>
<comment type="similarity">
    <text evidence="3">Belongs to the acetyltransferase family. RimJ subfamily.</text>
</comment>
<dbReference type="Proteomes" id="UP001515100">
    <property type="component" value="Unassembled WGS sequence"/>
</dbReference>
<keyword evidence="1" id="KW-0808">Transferase</keyword>
<evidence type="ECO:0000256" key="3">
    <source>
        <dbReference type="ARBA" id="ARBA00038502"/>
    </source>
</evidence>
<reference evidence="5" key="1">
    <citation type="submission" date="2019-09" db="EMBL/GenBank/DDBJ databases">
        <authorList>
            <person name="Li J."/>
        </authorList>
    </citation>
    <scope>NUCLEOTIDE SEQUENCE [LARGE SCALE GENOMIC DNA]</scope>
    <source>
        <strain evidence="5">NRBC 14897</strain>
    </source>
</reference>
<dbReference type="SUPFAM" id="SSF55729">
    <property type="entry name" value="Acyl-CoA N-acyltransferases (Nat)"/>
    <property type="match status" value="1"/>
</dbReference>
<evidence type="ECO:0000256" key="1">
    <source>
        <dbReference type="ARBA" id="ARBA00022679"/>
    </source>
</evidence>
<dbReference type="InterPro" id="IPR016181">
    <property type="entry name" value="Acyl_CoA_acyltransferase"/>
</dbReference>
<keyword evidence="2" id="KW-0012">Acyltransferase</keyword>
<dbReference type="PANTHER" id="PTHR43792">
    <property type="entry name" value="GNAT FAMILY, PUTATIVE (AFU_ORTHOLOGUE AFUA_3G00765)-RELATED-RELATED"/>
    <property type="match status" value="1"/>
</dbReference>
<dbReference type="AlphaFoldDB" id="A0A641AKF3"/>
<proteinExistence type="inferred from homology"/>
<evidence type="ECO:0000313" key="5">
    <source>
        <dbReference type="EMBL" id="KAA1373637.1"/>
    </source>
</evidence>
<dbReference type="PROSITE" id="PS51186">
    <property type="entry name" value="GNAT"/>
    <property type="match status" value="1"/>
</dbReference>
<comment type="caution">
    <text evidence="5">The sequence shown here is derived from an EMBL/GenBank/DDBJ whole genome shotgun (WGS) entry which is preliminary data.</text>
</comment>
<dbReference type="InterPro" id="IPR000182">
    <property type="entry name" value="GNAT_dom"/>
</dbReference>
<dbReference type="GO" id="GO:0005737">
    <property type="term" value="C:cytoplasm"/>
    <property type="evidence" value="ECO:0007669"/>
    <property type="project" value="TreeGrafter"/>
</dbReference>
<keyword evidence="6" id="KW-1185">Reference proteome</keyword>
<dbReference type="PANTHER" id="PTHR43792:SF8">
    <property type="entry name" value="[RIBOSOMAL PROTEIN US5]-ALANINE N-ACETYLTRANSFERASE"/>
    <property type="match status" value="1"/>
</dbReference>
<organism evidence="5 6">
    <name type="scientific">Aeromicrobium fastidiosum</name>
    <dbReference type="NCBI Taxonomy" id="52699"/>
    <lineage>
        <taxon>Bacteria</taxon>
        <taxon>Bacillati</taxon>
        <taxon>Actinomycetota</taxon>
        <taxon>Actinomycetes</taxon>
        <taxon>Propionibacteriales</taxon>
        <taxon>Nocardioidaceae</taxon>
        <taxon>Aeromicrobium</taxon>
    </lineage>
</organism>
<gene>
    <name evidence="5" type="ORF">ESP62_016915</name>
</gene>
<accession>A0A641AKF3</accession>